<protein>
    <submittedName>
        <fullName evidence="1">Uncharacterized protein</fullName>
    </submittedName>
</protein>
<keyword evidence="2" id="KW-1185">Reference proteome</keyword>
<dbReference type="EMBL" id="CM043026">
    <property type="protein sequence ID" value="KAI4590032.1"/>
    <property type="molecule type" value="Genomic_DNA"/>
</dbReference>
<organism evidence="1 2">
    <name type="scientific">Ovis ammon polii x Ovis aries</name>
    <dbReference type="NCBI Taxonomy" id="2918886"/>
    <lineage>
        <taxon>Eukaryota</taxon>
        <taxon>Metazoa</taxon>
        <taxon>Chordata</taxon>
        <taxon>Craniata</taxon>
        <taxon>Vertebrata</taxon>
        <taxon>Euteleostomi</taxon>
        <taxon>Mammalia</taxon>
        <taxon>Eutheria</taxon>
        <taxon>Laurasiatheria</taxon>
        <taxon>Artiodactyla</taxon>
        <taxon>Ruminantia</taxon>
        <taxon>Pecora</taxon>
        <taxon>Bovidae</taxon>
        <taxon>Caprinae</taxon>
        <taxon>Ovis</taxon>
    </lineage>
</organism>
<evidence type="ECO:0000313" key="2">
    <source>
        <dbReference type="Proteomes" id="UP001057279"/>
    </source>
</evidence>
<gene>
    <name evidence="1" type="ORF">MJG53_001081</name>
</gene>
<comment type="caution">
    <text evidence="1">The sequence shown here is derived from an EMBL/GenBank/DDBJ whole genome shotgun (WGS) entry which is preliminary data.</text>
</comment>
<accession>A0ACB9VK00</accession>
<proteinExistence type="predicted"/>
<sequence>MRGCTRLALLCALPWLLPLVAPGRPAPPAALRRDPRNPARGAEFDRIYSGVVSLPTENIYSFNYTSQPGQVTAVRVYVNSSSENLDYPVLVVVRQQKEVLSWQVPLLFQGLYQRSYNYQEVSRTLCPSEATNETGPLEQLIFVDVASMAPLGAQYKLLVTKLKHFQLQKHDDCFLLLLALLSFETKSVRIHHLKLFTLDMEYNRFSGGHCLRRFCSLSEVTHVKYCINLCEKYFLYKFPEDVDSVIIKVVSTLAYPCSVVSVQNIMCPVYDLDHNVEFNGVYQSMTKKAAITLQKKDFPGEQFFVVFVIKPEDYACGGSFFIQEKENQTWNLQRAKNLQVTIVPSIKGSVYVKSILLSLVIFFSFYLGCLFVAFIHYIRFRRKSTDGSFGSNDDESSSSPGRQMSSSDGRQPCQSDTDSSVEESDFDTMPDIESDKNIIRTKMFLYLSDLSRKDRRIVSKKYKIYFWNIITIAVFYALPVIQLVITYQTVVNVTGNQDICYYNFLCAHPLGVLSAFNNILSNLGHVLLGCLFLLIVLHRDIVHRRALEAKDIFATEYGIPKHFGLFYAMGIALMMEGVLSACYHVCPNYSNFQFDTSFMYMIAGLCMLKLYQTRHPDINASAYAAYASFALVITLTVLGVVFGKNGMWFWLTFSAVHILASLALSTQIYYMGRFKIDVSDTADWKMFRRAAVVFYTDCIQQRSRPLYMDRMVLLIVGNLVNWSFALFGLIYRPRDFASYMLGIFICNLLLYLAFYIIMKGTPAESREKNRECILLDFFDDHDVWHFLSATALFFSFLVLLTLDDDLDLVRRDQIPVF</sequence>
<name>A0ACB9VK00_9CETA</name>
<reference evidence="1" key="1">
    <citation type="submission" date="2022-03" db="EMBL/GenBank/DDBJ databases">
        <title>Genomic analyses of argali, domestic sheep and their hybrids provide insights into chromosomal evolution, heterosis and genetic basis of agronomic traits.</title>
        <authorList>
            <person name="Li M."/>
        </authorList>
    </citation>
    <scope>NUCLEOTIDE SEQUENCE</scope>
    <source>
        <strain evidence="1">F1 hybrid</strain>
    </source>
</reference>
<dbReference type="Proteomes" id="UP001057279">
    <property type="component" value="Linkage Group LG01"/>
</dbReference>
<evidence type="ECO:0000313" key="1">
    <source>
        <dbReference type="EMBL" id="KAI4590032.1"/>
    </source>
</evidence>